<dbReference type="SUPFAM" id="SSF47072">
    <property type="entry name" value="Cysteine alpha-hairpin motif"/>
    <property type="match status" value="1"/>
</dbReference>
<evidence type="ECO:0000313" key="3">
    <source>
        <dbReference type="Proteomes" id="UP000785679"/>
    </source>
</evidence>
<feature type="region of interest" description="Disordered" evidence="1">
    <location>
        <begin position="1"/>
        <end position="57"/>
    </location>
</feature>
<reference evidence="2" key="1">
    <citation type="submission" date="2019-06" db="EMBL/GenBank/DDBJ databases">
        <authorList>
            <person name="Zheng W."/>
        </authorList>
    </citation>
    <scope>NUCLEOTIDE SEQUENCE</scope>
    <source>
        <strain evidence="2">QDHG01</strain>
    </source>
</reference>
<dbReference type="OrthoDB" id="310526at2759"/>
<keyword evidence="3" id="KW-1185">Reference proteome</keyword>
<dbReference type="PANTHER" id="PTHR13523">
    <property type="entry name" value="COILED-COIL-HELIX-COILED-COIL-HELIX DOMAIN CONTAINING 2/NUR77"/>
    <property type="match status" value="1"/>
</dbReference>
<dbReference type="InterPro" id="IPR009069">
    <property type="entry name" value="Cys_alpha_HP_mot_SF"/>
</dbReference>
<dbReference type="PANTHER" id="PTHR13523:SF2">
    <property type="entry name" value="COILED-COIL-HELIX-COILED-COIL-HELIX DOMAIN CONTAINING 2, ISOFORM A-RELATED"/>
    <property type="match status" value="1"/>
</dbReference>
<feature type="compositionally biased region" description="Low complexity" evidence="1">
    <location>
        <begin position="90"/>
        <end position="111"/>
    </location>
</feature>
<gene>
    <name evidence="2" type="ORF">FGO68_gene7552</name>
</gene>
<proteinExistence type="predicted"/>
<dbReference type="Proteomes" id="UP000785679">
    <property type="component" value="Unassembled WGS sequence"/>
</dbReference>
<dbReference type="AlphaFoldDB" id="A0A8J8T045"/>
<dbReference type="GO" id="GO:0005634">
    <property type="term" value="C:nucleus"/>
    <property type="evidence" value="ECO:0007669"/>
    <property type="project" value="TreeGrafter"/>
</dbReference>
<evidence type="ECO:0000313" key="2">
    <source>
        <dbReference type="EMBL" id="TNV76641.1"/>
    </source>
</evidence>
<name>A0A8J8T045_HALGN</name>
<comment type="caution">
    <text evidence="2">The sequence shown here is derived from an EMBL/GenBank/DDBJ whole genome shotgun (WGS) entry which is preliminary data.</text>
</comment>
<dbReference type="GO" id="GO:0007005">
    <property type="term" value="P:mitochondrion organization"/>
    <property type="evidence" value="ECO:0007669"/>
    <property type="project" value="InterPro"/>
</dbReference>
<evidence type="ECO:0008006" key="4">
    <source>
        <dbReference type="Google" id="ProtNLM"/>
    </source>
</evidence>
<accession>A0A8J8T045</accession>
<feature type="region of interest" description="Disordered" evidence="1">
    <location>
        <begin position="81"/>
        <end position="111"/>
    </location>
</feature>
<dbReference type="EMBL" id="RRYP01013210">
    <property type="protein sequence ID" value="TNV76641.1"/>
    <property type="molecule type" value="Genomic_DNA"/>
</dbReference>
<dbReference type="InterPro" id="IPR055304">
    <property type="entry name" value="CHCHD2/10-like"/>
</dbReference>
<feature type="compositionally biased region" description="Low complexity" evidence="1">
    <location>
        <begin position="19"/>
        <end position="33"/>
    </location>
</feature>
<protein>
    <recommendedName>
        <fullName evidence="4">CHCH domain-containing protein</fullName>
    </recommendedName>
</protein>
<organism evidence="2 3">
    <name type="scientific">Halteria grandinella</name>
    <dbReference type="NCBI Taxonomy" id="5974"/>
    <lineage>
        <taxon>Eukaryota</taxon>
        <taxon>Sar</taxon>
        <taxon>Alveolata</taxon>
        <taxon>Ciliophora</taxon>
        <taxon>Intramacronucleata</taxon>
        <taxon>Spirotrichea</taxon>
        <taxon>Stichotrichia</taxon>
        <taxon>Sporadotrichida</taxon>
        <taxon>Halteriidae</taxon>
        <taxon>Halteria</taxon>
    </lineage>
</organism>
<evidence type="ECO:0000256" key="1">
    <source>
        <dbReference type="SAM" id="MobiDB-lite"/>
    </source>
</evidence>
<dbReference type="GO" id="GO:0005739">
    <property type="term" value="C:mitochondrion"/>
    <property type="evidence" value="ECO:0007669"/>
    <property type="project" value="TreeGrafter"/>
</dbReference>
<sequence length="162" mass="16837">MPRARGNQSSGSSSGGGFFSRSSAAPASPARAPAMHHQTPLPAHHAPQQSGGMMSGLGGALATGMAMGAGSEIAHQAIRGVMGSGSSSHGGQPAQQQQAGAPVQYAQPAAQQQYEQQQNPCMNYNQMLLTCMKDNTSNIGMCQTSMDMLTQCEKDNARFFGY</sequence>